<sequence>MAPDDQAATSAASTPEILLQLLKRDWPDARAFLKPDRLAILIDRLKALAGASDQADRTEALRQALPLLDPLPTNHAVRAAARQIITDLPDVPPVSELPTDLQLWLANPAGDRPSTAEIITTAQSSLLKAPTFTAAEAGLSSTASTPDLIRLVDPQGEPRFPVFQFEAGTKQPLDVVVRINRMLLADVDPWGVAYWWLTWNHWIGAVPAAEVGRMTDDQLLEAVAVLLGD</sequence>
<evidence type="ECO:0000313" key="2">
    <source>
        <dbReference type="Proteomes" id="UP000540506"/>
    </source>
</evidence>
<dbReference type="Proteomes" id="UP000540506">
    <property type="component" value="Unassembled WGS sequence"/>
</dbReference>
<name>A0A7W7W0Y5_KITKI</name>
<reference evidence="1 2" key="1">
    <citation type="submission" date="2020-08" db="EMBL/GenBank/DDBJ databases">
        <title>Sequencing the genomes of 1000 actinobacteria strains.</title>
        <authorList>
            <person name="Klenk H.-P."/>
        </authorList>
    </citation>
    <scope>NUCLEOTIDE SEQUENCE [LARGE SCALE GENOMIC DNA]</scope>
    <source>
        <strain evidence="1 2">DSM 41654</strain>
    </source>
</reference>
<proteinExistence type="predicted"/>
<organism evidence="1 2">
    <name type="scientific">Kitasatospora kifunensis</name>
    <name type="common">Streptomyces kifunensis</name>
    <dbReference type="NCBI Taxonomy" id="58351"/>
    <lineage>
        <taxon>Bacteria</taxon>
        <taxon>Bacillati</taxon>
        <taxon>Actinomycetota</taxon>
        <taxon>Actinomycetes</taxon>
        <taxon>Kitasatosporales</taxon>
        <taxon>Streptomycetaceae</taxon>
        <taxon>Kitasatospora</taxon>
    </lineage>
</organism>
<evidence type="ECO:0000313" key="1">
    <source>
        <dbReference type="EMBL" id="MBB4929130.1"/>
    </source>
</evidence>
<dbReference type="EMBL" id="JACHJV010000004">
    <property type="protein sequence ID" value="MBB4929130.1"/>
    <property type="molecule type" value="Genomic_DNA"/>
</dbReference>
<comment type="caution">
    <text evidence="1">The sequence shown here is derived from an EMBL/GenBank/DDBJ whole genome shotgun (WGS) entry which is preliminary data.</text>
</comment>
<dbReference type="AlphaFoldDB" id="A0A7W7W0Y5"/>
<gene>
    <name evidence="1" type="ORF">FHR34_008229</name>
</gene>
<dbReference type="RefSeq" id="WP_184947209.1">
    <property type="nucleotide sequence ID" value="NZ_JACHJV010000004.1"/>
</dbReference>
<protein>
    <submittedName>
        <fullName evidence="1">Uncharacterized protein</fullName>
    </submittedName>
</protein>
<keyword evidence="2" id="KW-1185">Reference proteome</keyword>
<accession>A0A7W7W0Y5</accession>